<dbReference type="Proteomes" id="UP000886188">
    <property type="component" value="Unassembled WGS sequence"/>
</dbReference>
<name>A0A7V1GCS0_9GAMM</name>
<protein>
    <recommendedName>
        <fullName evidence="2">Alpha/beta hydrolase</fullName>
    </recommendedName>
</protein>
<dbReference type="EMBL" id="DRGM01000007">
    <property type="protein sequence ID" value="HEA14933.1"/>
    <property type="molecule type" value="Genomic_DNA"/>
</dbReference>
<evidence type="ECO:0000313" key="1">
    <source>
        <dbReference type="EMBL" id="HEA14933.1"/>
    </source>
</evidence>
<evidence type="ECO:0008006" key="2">
    <source>
        <dbReference type="Google" id="ProtNLM"/>
    </source>
</evidence>
<sequence>MSKPKLIIVHGMGQHTEESFKKEFIDGCRWAFDLYPGYTGKSPEEYAEIISVSYNDIFDEHRERMANRATPILERLQLIPEMGGSFLSDAINAMTEIESEINDDDFFKTHWLDVLLYRFTTLGEVARIRLGAKISSAVGTVNGGGKRVHVLGHSLGTAVVHDCLAKLYDDDYVFGNLGNLSDVKHKLGSVHMIANTSRVLESFVNVNKSVVKPGPGGCTYIYREYRHNLDPITWPKSFNPTDNGSWISNDSWFFKRYELLMPSSITNQHGNTHNVRHYLANPLVHQQLFKKVFGLELTDEQKLEGHDKYIGLTLAGVADELEESLEELKTINIENVKGLIKTANALKDFVEQLGGQYDV</sequence>
<reference evidence="1" key="1">
    <citation type="journal article" date="2020" name="mSystems">
        <title>Genome- and Community-Level Interaction Insights into Carbon Utilization and Element Cycling Functions of Hydrothermarchaeota in Hydrothermal Sediment.</title>
        <authorList>
            <person name="Zhou Z."/>
            <person name="Liu Y."/>
            <person name="Xu W."/>
            <person name="Pan J."/>
            <person name="Luo Z.H."/>
            <person name="Li M."/>
        </authorList>
    </citation>
    <scope>NUCLEOTIDE SEQUENCE [LARGE SCALE GENOMIC DNA]</scope>
    <source>
        <strain evidence="1">HyVt-346</strain>
    </source>
</reference>
<gene>
    <name evidence="1" type="ORF">ENH88_00465</name>
</gene>
<comment type="caution">
    <text evidence="1">The sequence shown here is derived from an EMBL/GenBank/DDBJ whole genome shotgun (WGS) entry which is preliminary data.</text>
</comment>
<organism evidence="1">
    <name type="scientific">Pseudoalteromonas prydzensis</name>
    <dbReference type="NCBI Taxonomy" id="182141"/>
    <lineage>
        <taxon>Bacteria</taxon>
        <taxon>Pseudomonadati</taxon>
        <taxon>Pseudomonadota</taxon>
        <taxon>Gammaproteobacteria</taxon>
        <taxon>Alteromonadales</taxon>
        <taxon>Pseudoalteromonadaceae</taxon>
        <taxon>Pseudoalteromonas</taxon>
    </lineage>
</organism>
<dbReference type="SUPFAM" id="SSF53474">
    <property type="entry name" value="alpha/beta-Hydrolases"/>
    <property type="match status" value="1"/>
</dbReference>
<proteinExistence type="predicted"/>
<dbReference type="RefSeq" id="WP_304178337.1">
    <property type="nucleotide sequence ID" value="NZ_DRGM01000007.1"/>
</dbReference>
<dbReference type="AlphaFoldDB" id="A0A7V1GCS0"/>
<dbReference type="InterPro" id="IPR029058">
    <property type="entry name" value="AB_hydrolase_fold"/>
</dbReference>
<accession>A0A7V1GCS0</accession>